<feature type="domain" description="Reticulon" evidence="8">
    <location>
        <begin position="433"/>
        <end position="583"/>
    </location>
</feature>
<dbReference type="OrthoDB" id="567788at2759"/>
<feature type="transmembrane region" description="Helical" evidence="6">
    <location>
        <begin position="442"/>
        <end position="461"/>
    </location>
</feature>
<evidence type="ECO:0000256" key="6">
    <source>
        <dbReference type="RuleBase" id="RU363132"/>
    </source>
</evidence>
<dbReference type="EMBL" id="BDDD01002798">
    <property type="protein sequence ID" value="GAV83118.1"/>
    <property type="molecule type" value="Genomic_DNA"/>
</dbReference>
<keyword evidence="10" id="KW-1185">Reference proteome</keyword>
<evidence type="ECO:0000256" key="5">
    <source>
        <dbReference type="ARBA" id="ARBA00023136"/>
    </source>
</evidence>
<evidence type="ECO:0000256" key="1">
    <source>
        <dbReference type="ARBA" id="ARBA00004477"/>
    </source>
</evidence>
<evidence type="ECO:0000256" key="4">
    <source>
        <dbReference type="ARBA" id="ARBA00022989"/>
    </source>
</evidence>
<feature type="region of interest" description="Disordered" evidence="7">
    <location>
        <begin position="235"/>
        <end position="255"/>
    </location>
</feature>
<feature type="transmembrane region" description="Helical" evidence="6">
    <location>
        <begin position="467"/>
        <end position="487"/>
    </location>
</feature>
<reference evidence="10" key="1">
    <citation type="submission" date="2016-04" db="EMBL/GenBank/DDBJ databases">
        <title>Cephalotus genome sequencing.</title>
        <authorList>
            <person name="Fukushima K."/>
            <person name="Hasebe M."/>
            <person name="Fang X."/>
        </authorList>
    </citation>
    <scope>NUCLEOTIDE SEQUENCE [LARGE SCALE GENOMIC DNA]</scope>
    <source>
        <strain evidence="10">cv. St1</strain>
    </source>
</reference>
<proteinExistence type="predicted"/>
<accession>A0A1Q3CSU5</accession>
<evidence type="ECO:0000313" key="10">
    <source>
        <dbReference type="Proteomes" id="UP000187406"/>
    </source>
</evidence>
<dbReference type="STRING" id="3775.A0A1Q3CSU5"/>
<sequence>MDVSRRRSGARNDVVAGSVWESRMKSDEVKGGIKVFNGEETNIEENSEISNNKKSLFKRGQTVGGVAISGKRKTWKSESFDKNPIQITKGKSNLNFEEQCKELNDSLDGIKRSPIQAKKGRSEVTNKEVGVSVDGIDRTAVQVKKGRSEGSNKELTLSVVGNDKSPIKLRKSRSGAKKESNELCKEVVVSSEGVGRNPVQLRSAKSDPVEVLCQSGKGVPVSEIGNERNSVTLRKAKSESNKGLDNSVKCSEDSVDRFEKTPVEIDNSGSEETCKEFGVCQEMVISSSTTNEGIVKSAPKVLFNDEDISDGDGDDTDYDDGDEEFEDEEVEVEIEKKEINVPEPKPSQLVNEVKQPSKAVSEGKQTIKVVKGVNKFHQFNDRTARTSSTLNKQPPPVVKRATIYQNIHTKPTPVPVSDEYQSFPATQNKLHNLVDLVMWRDISRSAFVFGIGTFIIISSTYTQDLNISFISVISYLGLAYLAAIFLYRSLICRGSSNIDDTSFVFGEEEAVWLLKLVLPYLNEFLLKLRELFSGDPATTMKLAVLLFVLARCGSSITIWKMAKLGFFGVFTVPKVCSSYSSQLAAYGKFWIKRFHDAWESCSHKKAVAGFGFTLVWNLSSVEARIWAVFVLFVAVRYYQQTLVRDDWVEEEGEEENQETLSGGPIRGQKQGRGPTFVAANKVKKGS</sequence>
<dbReference type="GO" id="GO:0005789">
    <property type="term" value="C:endoplasmic reticulum membrane"/>
    <property type="evidence" value="ECO:0007669"/>
    <property type="project" value="UniProtKB-SubCell"/>
</dbReference>
<organism evidence="9 10">
    <name type="scientific">Cephalotus follicularis</name>
    <name type="common">Albany pitcher plant</name>
    <dbReference type="NCBI Taxonomy" id="3775"/>
    <lineage>
        <taxon>Eukaryota</taxon>
        <taxon>Viridiplantae</taxon>
        <taxon>Streptophyta</taxon>
        <taxon>Embryophyta</taxon>
        <taxon>Tracheophyta</taxon>
        <taxon>Spermatophyta</taxon>
        <taxon>Magnoliopsida</taxon>
        <taxon>eudicotyledons</taxon>
        <taxon>Gunneridae</taxon>
        <taxon>Pentapetalae</taxon>
        <taxon>rosids</taxon>
        <taxon>fabids</taxon>
        <taxon>Oxalidales</taxon>
        <taxon>Cephalotaceae</taxon>
        <taxon>Cephalotus</taxon>
    </lineage>
</organism>
<feature type="transmembrane region" description="Helical" evidence="6">
    <location>
        <begin position="542"/>
        <end position="562"/>
    </location>
</feature>
<dbReference type="InterPro" id="IPR003388">
    <property type="entry name" value="Reticulon"/>
</dbReference>
<keyword evidence="2 6" id="KW-0812">Transmembrane</keyword>
<keyword evidence="4 6" id="KW-1133">Transmembrane helix</keyword>
<dbReference type="PANTHER" id="PTHR46626">
    <property type="entry name" value="RETICULON-LIKE PROTEIN B17"/>
    <property type="match status" value="1"/>
</dbReference>
<evidence type="ECO:0000256" key="3">
    <source>
        <dbReference type="ARBA" id="ARBA00022824"/>
    </source>
</evidence>
<dbReference type="PROSITE" id="PS50845">
    <property type="entry name" value="RETICULON"/>
    <property type="match status" value="1"/>
</dbReference>
<keyword evidence="3 6" id="KW-0256">Endoplasmic reticulum</keyword>
<dbReference type="FunCoup" id="A0A1Q3CSU5">
    <property type="interactions" value="40"/>
</dbReference>
<name>A0A1Q3CSU5_CEPFO</name>
<dbReference type="Pfam" id="PF02453">
    <property type="entry name" value="Reticulon"/>
    <property type="match status" value="1"/>
</dbReference>
<dbReference type="InParanoid" id="A0A1Q3CSU5"/>
<evidence type="ECO:0000256" key="7">
    <source>
        <dbReference type="SAM" id="MobiDB-lite"/>
    </source>
</evidence>
<feature type="transmembrane region" description="Helical" evidence="6">
    <location>
        <begin position="614"/>
        <end position="635"/>
    </location>
</feature>
<feature type="region of interest" description="Disordered" evidence="7">
    <location>
        <begin position="649"/>
        <end position="686"/>
    </location>
</feature>
<dbReference type="InterPro" id="IPR044647">
    <property type="entry name" value="RTNLB17/18/21"/>
</dbReference>
<comment type="subcellular location">
    <subcellularLocation>
        <location evidence="1 6">Endoplasmic reticulum membrane</location>
        <topology evidence="1 6">Multi-pass membrane protein</topology>
    </subcellularLocation>
</comment>
<evidence type="ECO:0000259" key="8">
    <source>
        <dbReference type="PROSITE" id="PS50845"/>
    </source>
</evidence>
<protein>
    <recommendedName>
        <fullName evidence="6">Reticulon-like protein</fullName>
    </recommendedName>
</protein>
<evidence type="ECO:0000256" key="2">
    <source>
        <dbReference type="ARBA" id="ARBA00022692"/>
    </source>
</evidence>
<dbReference type="Proteomes" id="UP000187406">
    <property type="component" value="Unassembled WGS sequence"/>
</dbReference>
<comment type="caution">
    <text evidence="9">The sequence shown here is derived from an EMBL/GenBank/DDBJ whole genome shotgun (WGS) entry which is preliminary data.</text>
</comment>
<dbReference type="AlphaFoldDB" id="A0A1Q3CSU5"/>
<dbReference type="PANTHER" id="PTHR46626:SF1">
    <property type="entry name" value="RETICULON-LIKE PROTEIN B21"/>
    <property type="match status" value="1"/>
</dbReference>
<keyword evidence="5 6" id="KW-0472">Membrane</keyword>
<gene>
    <name evidence="9" type="ORF">CFOL_v3_26569</name>
</gene>
<evidence type="ECO:0000313" key="9">
    <source>
        <dbReference type="EMBL" id="GAV83118.1"/>
    </source>
</evidence>